<name>A0A6J8CKK1_MYTCO</name>
<dbReference type="EMBL" id="CACVKT020005609">
    <property type="protein sequence ID" value="CAC5396341.1"/>
    <property type="molecule type" value="Genomic_DNA"/>
</dbReference>
<accession>A0A6J8CKK1</accession>
<evidence type="ECO:0000313" key="3">
    <source>
        <dbReference type="Proteomes" id="UP000507470"/>
    </source>
</evidence>
<dbReference type="AlphaFoldDB" id="A0A6J8CKK1"/>
<proteinExistence type="predicted"/>
<organism evidence="2 3">
    <name type="scientific">Mytilus coruscus</name>
    <name type="common">Sea mussel</name>
    <dbReference type="NCBI Taxonomy" id="42192"/>
    <lineage>
        <taxon>Eukaryota</taxon>
        <taxon>Metazoa</taxon>
        <taxon>Spiralia</taxon>
        <taxon>Lophotrochozoa</taxon>
        <taxon>Mollusca</taxon>
        <taxon>Bivalvia</taxon>
        <taxon>Autobranchia</taxon>
        <taxon>Pteriomorphia</taxon>
        <taxon>Mytilida</taxon>
        <taxon>Mytiloidea</taxon>
        <taxon>Mytilidae</taxon>
        <taxon>Mytilinae</taxon>
        <taxon>Mytilus</taxon>
    </lineage>
</organism>
<evidence type="ECO:0000256" key="1">
    <source>
        <dbReference type="SAM" id="MobiDB-lite"/>
    </source>
</evidence>
<feature type="region of interest" description="Disordered" evidence="1">
    <location>
        <begin position="484"/>
        <end position="505"/>
    </location>
</feature>
<reference evidence="2 3" key="1">
    <citation type="submission" date="2020-06" db="EMBL/GenBank/DDBJ databases">
        <authorList>
            <person name="Li R."/>
            <person name="Bekaert M."/>
        </authorList>
    </citation>
    <scope>NUCLEOTIDE SEQUENCE [LARGE SCALE GENOMIC DNA]</scope>
    <source>
        <strain evidence="3">wild</strain>
    </source>
</reference>
<gene>
    <name evidence="2" type="ORF">MCOR_30914</name>
</gene>
<feature type="compositionally biased region" description="Polar residues" evidence="1">
    <location>
        <begin position="486"/>
        <end position="505"/>
    </location>
</feature>
<dbReference type="Proteomes" id="UP000507470">
    <property type="component" value="Unassembled WGS sequence"/>
</dbReference>
<keyword evidence="3" id="KW-1185">Reference proteome</keyword>
<protein>
    <submittedName>
        <fullName evidence="2">Uncharacterized protein</fullName>
    </submittedName>
</protein>
<sequence>MLHKFTEPEKEKSIAAICTQYQQPDFMNNNHCRSNITAPQKSHNHKNICAKIFQEVAQQTDESRTEHLLRSPDVQKDVRVTTSRNNKCSEIDEDEPQKSHNQDTMCANKFHEVAQQTDENKAEEYQRRSPEIRENVYVTEDGCRSPPLQIIESYGNVNEAEIHGAIDNACNGSIINANTEIESLREQNEEDNHCQTERKINQEENVDGEMKEDVVKVLIENLLPKRKDCQYITQQAKFQRLDRESDISHDETCQINNNDELLKIGNIVAVRQYSKRDYKPGRPWIASLKEIAIFGDKYELQIIKTPAKFDDCVTGGEIDNAIKNNENPLIHKQCDGRTNNVTFKTEHTEVWKNVLLSYFGNDASHLIKDGGNPSVIKVTPTDESGTVFQIKINIYKTGSIVIQGAKCVLFEEKYFQILKEKVVKIAEEAQPTCNTQTKNKINQTTSSLKDKTDKETTVPKTIDDSSLTLHLDPEMTMIEKKDDMCNSPSSLHTNRQFTSTPVSKKSTLTPKAKVAHHQEALHSNLESIFTVLETVDTALVSIVGIVSDIKHAVDDFDNLSSKNKPKDINNNDPSTSSSQIHTGDNIKPGIDADNLILGDSIIRRIQARRFNPMNLQL</sequence>
<feature type="region of interest" description="Disordered" evidence="1">
    <location>
        <begin position="559"/>
        <end position="585"/>
    </location>
</feature>
<evidence type="ECO:0000313" key="2">
    <source>
        <dbReference type="EMBL" id="CAC5396341.1"/>
    </source>
</evidence>